<dbReference type="PANTHER" id="PTHR45947">
    <property type="entry name" value="SULFOQUINOVOSYL TRANSFERASE SQD2"/>
    <property type="match status" value="1"/>
</dbReference>
<dbReference type="STRING" id="1798370.A2Z00_02265"/>
<dbReference type="InterPro" id="IPR001296">
    <property type="entry name" value="Glyco_trans_1"/>
</dbReference>
<dbReference type="GO" id="GO:0016757">
    <property type="term" value="F:glycosyltransferase activity"/>
    <property type="evidence" value="ECO:0007669"/>
    <property type="project" value="InterPro"/>
</dbReference>
<comment type="caution">
    <text evidence="2">The sequence shown here is derived from an EMBL/GenBank/DDBJ whole genome shotgun (WGS) entry which is preliminary data.</text>
</comment>
<dbReference type="InterPro" id="IPR050194">
    <property type="entry name" value="Glycosyltransferase_grp1"/>
</dbReference>
<dbReference type="Gene3D" id="3.40.50.2000">
    <property type="entry name" value="Glycogen Phosphorylase B"/>
    <property type="match status" value="2"/>
</dbReference>
<feature type="domain" description="Glycosyl transferase family 1" evidence="1">
    <location>
        <begin position="208"/>
        <end position="336"/>
    </location>
</feature>
<name>A0A1F5ZFR7_9BACT</name>
<sequence>MNIALVYDRINKFGGAERVLLALHEVWPDAPLFTAVYDPSRAQWANVFRVKPSFLSSFPFAKRHHELYPWLTPMAFESFTFDPYDAVISVTSAEAKGILTKPTTLHICYCLTPTRYLWSGYGNYTRESTLGLPKWATGGALSKSSSLLRQWDRIASSRPDYYVAISRHVEERIRKYYTKGVEQVIYPPVDIRKFSLDPPRVSHAPVSDYFLVVSRLVGYKRVDLVVDAFNELGWPLVVIGDGWEKSRLRSRSKSNIYFIDDYLTDEELVGYYQNCRAFIFAGDEDFGLVAVEAQACGKPVIAFRESGIAEIVQDGKTGILFHEQSVLSLIDALHYFTGQWYDSALCRKNSLRFDSSRFKREIRMVVEKLYKKYI</sequence>
<dbReference type="Proteomes" id="UP000177268">
    <property type="component" value="Unassembled WGS sequence"/>
</dbReference>
<gene>
    <name evidence="2" type="ORF">A2Z00_02265</name>
</gene>
<accession>A0A1F5ZFR7</accession>
<dbReference type="EMBL" id="MFIZ01000033">
    <property type="protein sequence ID" value="OGG11339.1"/>
    <property type="molecule type" value="Genomic_DNA"/>
</dbReference>
<dbReference type="Pfam" id="PF00534">
    <property type="entry name" value="Glycos_transf_1"/>
    <property type="match status" value="1"/>
</dbReference>
<reference evidence="2 3" key="1">
    <citation type="journal article" date="2016" name="Nat. Commun.">
        <title>Thousands of microbial genomes shed light on interconnected biogeochemical processes in an aquifer system.</title>
        <authorList>
            <person name="Anantharaman K."/>
            <person name="Brown C.T."/>
            <person name="Hug L.A."/>
            <person name="Sharon I."/>
            <person name="Castelle C.J."/>
            <person name="Probst A.J."/>
            <person name="Thomas B.C."/>
            <person name="Singh A."/>
            <person name="Wilkins M.J."/>
            <person name="Karaoz U."/>
            <person name="Brodie E.L."/>
            <person name="Williams K.H."/>
            <person name="Hubbard S.S."/>
            <person name="Banfield J.F."/>
        </authorList>
    </citation>
    <scope>NUCLEOTIDE SEQUENCE [LARGE SCALE GENOMIC DNA]</scope>
</reference>
<dbReference type="AlphaFoldDB" id="A0A1F5ZFR7"/>
<evidence type="ECO:0000259" key="1">
    <source>
        <dbReference type="Pfam" id="PF00534"/>
    </source>
</evidence>
<organism evidence="2 3">
    <name type="scientific">Candidatus Gottesmanbacteria bacterium RBG_13_45_10</name>
    <dbReference type="NCBI Taxonomy" id="1798370"/>
    <lineage>
        <taxon>Bacteria</taxon>
        <taxon>Candidatus Gottesmaniibacteriota</taxon>
    </lineage>
</organism>
<evidence type="ECO:0000313" key="2">
    <source>
        <dbReference type="EMBL" id="OGG11339.1"/>
    </source>
</evidence>
<evidence type="ECO:0000313" key="3">
    <source>
        <dbReference type="Proteomes" id="UP000177268"/>
    </source>
</evidence>
<proteinExistence type="predicted"/>
<dbReference type="SUPFAM" id="SSF53756">
    <property type="entry name" value="UDP-Glycosyltransferase/glycogen phosphorylase"/>
    <property type="match status" value="1"/>
</dbReference>
<dbReference type="PANTHER" id="PTHR45947:SF3">
    <property type="entry name" value="SULFOQUINOVOSYL TRANSFERASE SQD2"/>
    <property type="match status" value="1"/>
</dbReference>
<protein>
    <recommendedName>
        <fullName evidence="1">Glycosyl transferase family 1 domain-containing protein</fullName>
    </recommendedName>
</protein>